<dbReference type="Pfam" id="PF00440">
    <property type="entry name" value="TetR_N"/>
    <property type="match status" value="1"/>
</dbReference>
<dbReference type="InterPro" id="IPR001647">
    <property type="entry name" value="HTH_TetR"/>
</dbReference>
<evidence type="ECO:0000259" key="6">
    <source>
        <dbReference type="PROSITE" id="PS50977"/>
    </source>
</evidence>
<name>A0ABY3UL25_MYCLN</name>
<dbReference type="Proteomes" id="UP001055171">
    <property type="component" value="Chromosome"/>
</dbReference>
<dbReference type="PROSITE" id="PS50977">
    <property type="entry name" value="HTH_TETR_2"/>
    <property type="match status" value="1"/>
</dbReference>
<evidence type="ECO:0000256" key="4">
    <source>
        <dbReference type="PROSITE-ProRule" id="PRU00335"/>
    </source>
</evidence>
<protein>
    <submittedName>
        <fullName evidence="7">TetR/AcrR family transcriptional regulator</fullName>
    </submittedName>
</protein>
<keyword evidence="1" id="KW-0805">Transcription regulation</keyword>
<evidence type="ECO:0000256" key="5">
    <source>
        <dbReference type="SAM" id="MobiDB-lite"/>
    </source>
</evidence>
<gene>
    <name evidence="7" type="ORF">MJO58_14890</name>
</gene>
<reference evidence="7" key="1">
    <citation type="submission" date="2022-08" db="EMBL/GenBank/DDBJ databases">
        <title>Complete genome sequence of 14 non-tuberculosis mycobacteria type-strains.</title>
        <authorList>
            <person name="Igarashi Y."/>
            <person name="Osugi A."/>
            <person name="Mitarai S."/>
        </authorList>
    </citation>
    <scope>NUCLEOTIDE SEQUENCE</scope>
    <source>
        <strain evidence="7">ATCC 51985</strain>
    </source>
</reference>
<dbReference type="PANTHER" id="PTHR30055:SF234">
    <property type="entry name" value="HTH-TYPE TRANSCRIPTIONAL REGULATOR BETI"/>
    <property type="match status" value="1"/>
</dbReference>
<evidence type="ECO:0000256" key="2">
    <source>
        <dbReference type="ARBA" id="ARBA00023125"/>
    </source>
</evidence>
<dbReference type="RefSeq" id="WP_239719878.1">
    <property type="nucleotide sequence ID" value="NZ_CP092423.2"/>
</dbReference>
<dbReference type="PANTHER" id="PTHR30055">
    <property type="entry name" value="HTH-TYPE TRANSCRIPTIONAL REGULATOR RUTR"/>
    <property type="match status" value="1"/>
</dbReference>
<feature type="DNA-binding region" description="H-T-H motif" evidence="4">
    <location>
        <begin position="20"/>
        <end position="39"/>
    </location>
</feature>
<keyword evidence="3" id="KW-0804">Transcription</keyword>
<dbReference type="EMBL" id="CP092423">
    <property type="protein sequence ID" value="ULP40314.1"/>
    <property type="molecule type" value="Genomic_DNA"/>
</dbReference>
<feature type="domain" description="HTH tetR-type" evidence="6">
    <location>
        <begin position="1"/>
        <end position="57"/>
    </location>
</feature>
<keyword evidence="2 4" id="KW-0238">DNA-binding</keyword>
<proteinExistence type="predicted"/>
<evidence type="ECO:0000313" key="7">
    <source>
        <dbReference type="EMBL" id="ULP40314.1"/>
    </source>
</evidence>
<dbReference type="SUPFAM" id="SSF46689">
    <property type="entry name" value="Homeodomain-like"/>
    <property type="match status" value="1"/>
</dbReference>
<evidence type="ECO:0000313" key="8">
    <source>
        <dbReference type="Proteomes" id="UP001055171"/>
    </source>
</evidence>
<evidence type="ECO:0000256" key="3">
    <source>
        <dbReference type="ARBA" id="ARBA00023163"/>
    </source>
</evidence>
<sequence>MAVIDAARKLFAKRGYFNCTINEIADASRVSAGTVYAQCGGKQGLLKSLMDIWTTAPLVQETLDRIGATESLDEFLDVLGDSYFQFYRRFDDIVQIVVTTAAHDGEAAAALIEATHRHRSALHEIARKARALGGCPADFSDDDFADIVLYHYGPQNGFHFTVKVLGWPEQRARAWISGQLAHALQRGPTAVTEAPPARGVKHHKR</sequence>
<feature type="region of interest" description="Disordered" evidence="5">
    <location>
        <begin position="186"/>
        <end position="205"/>
    </location>
</feature>
<dbReference type="PRINTS" id="PR00455">
    <property type="entry name" value="HTHTETR"/>
</dbReference>
<accession>A0ABY3UL25</accession>
<organism evidence="7 8">
    <name type="scientific">Mycobacterium lentiflavum</name>
    <dbReference type="NCBI Taxonomy" id="141349"/>
    <lineage>
        <taxon>Bacteria</taxon>
        <taxon>Bacillati</taxon>
        <taxon>Actinomycetota</taxon>
        <taxon>Actinomycetes</taxon>
        <taxon>Mycobacteriales</taxon>
        <taxon>Mycobacteriaceae</taxon>
        <taxon>Mycobacterium</taxon>
        <taxon>Mycobacterium simiae complex</taxon>
    </lineage>
</organism>
<keyword evidence="8" id="KW-1185">Reference proteome</keyword>
<dbReference type="Gene3D" id="1.10.357.10">
    <property type="entry name" value="Tetracycline Repressor, domain 2"/>
    <property type="match status" value="1"/>
</dbReference>
<evidence type="ECO:0000256" key="1">
    <source>
        <dbReference type="ARBA" id="ARBA00023015"/>
    </source>
</evidence>
<dbReference type="InterPro" id="IPR050109">
    <property type="entry name" value="HTH-type_TetR-like_transc_reg"/>
</dbReference>
<dbReference type="InterPro" id="IPR009057">
    <property type="entry name" value="Homeodomain-like_sf"/>
</dbReference>